<accession>A0A8S5UG86</accession>
<organism evidence="1">
    <name type="scientific">Myoviridae sp. ctshb19</name>
    <dbReference type="NCBI Taxonomy" id="2825194"/>
    <lineage>
        <taxon>Viruses</taxon>
        <taxon>Duplodnaviria</taxon>
        <taxon>Heunggongvirae</taxon>
        <taxon>Uroviricota</taxon>
        <taxon>Caudoviricetes</taxon>
    </lineage>
</organism>
<evidence type="ECO:0000313" key="1">
    <source>
        <dbReference type="EMBL" id="DAF93513.1"/>
    </source>
</evidence>
<sequence length="137" mass="15800">MLTGISYGQELAPDEYRKYANARESFKHANRMLCDPLCVLPKGSTQLMEKQRDAALDVMCLYRNQPSGLPNNVAVLYSRANYDERNNISHVTHCRHVLAWVPKILQKEAMLPTLYNLVAQHCKQGEFVQEIEFLYLI</sequence>
<dbReference type="EMBL" id="BK016086">
    <property type="protein sequence ID" value="DAF93513.1"/>
    <property type="molecule type" value="Genomic_DNA"/>
</dbReference>
<name>A0A8S5UG86_9CAUD</name>
<reference evidence="1" key="1">
    <citation type="journal article" date="2021" name="Proc. Natl. Acad. Sci. U.S.A.">
        <title>A Catalog of Tens of Thousands of Viruses from Human Metagenomes Reveals Hidden Associations with Chronic Diseases.</title>
        <authorList>
            <person name="Tisza M.J."/>
            <person name="Buck C.B."/>
        </authorList>
    </citation>
    <scope>NUCLEOTIDE SEQUENCE</scope>
    <source>
        <strain evidence="1">Ctshb19</strain>
    </source>
</reference>
<proteinExistence type="predicted"/>
<protein>
    <submittedName>
        <fullName evidence="1">Uncharacterized protein</fullName>
    </submittedName>
</protein>